<dbReference type="Proteomes" id="UP000802392">
    <property type="component" value="Unassembled WGS sequence"/>
</dbReference>
<dbReference type="EMBL" id="JAAOZD010000003">
    <property type="protein sequence ID" value="NIJ01377.1"/>
    <property type="molecule type" value="Genomic_DNA"/>
</dbReference>
<feature type="transmembrane region" description="Helical" evidence="1">
    <location>
        <begin position="195"/>
        <end position="218"/>
    </location>
</feature>
<evidence type="ECO:0000313" key="2">
    <source>
        <dbReference type="EMBL" id="NIJ01377.1"/>
    </source>
</evidence>
<dbReference type="RefSeq" id="WP_167265133.1">
    <property type="nucleotide sequence ID" value="NZ_BAAAVO010000013.1"/>
</dbReference>
<reference evidence="2 3" key="1">
    <citation type="submission" date="2020-03" db="EMBL/GenBank/DDBJ databases">
        <title>Genomic Encyclopedia of Type Strains, Phase III (KMG-III): the genomes of soil and plant-associated and newly described type strains.</title>
        <authorList>
            <person name="Whitman W."/>
        </authorList>
    </citation>
    <scope>NUCLEOTIDE SEQUENCE [LARGE SCALE GENOMIC DNA]</scope>
    <source>
        <strain evidence="2 3">CECT 4207</strain>
    </source>
</reference>
<keyword evidence="1" id="KW-0472">Membrane</keyword>
<sequence>MAGVPEDPRGPTREPEYEMIGGVIDDQPSGLAKPALQTPPHAHRAQTAAASWQDATTSFASWRFWAACALGIAAAGGAAAATVAAAEANGWFGVPLASARYLLMAVFMALPAAVLGAIWGFRHSRGRLPVVLLSGAWRGLAIAAVAGAVLLVVGIAVGGPAALTGAAVVVIVLEVVVFGLIGAGARTCFAAAAPGAFLATLVVAFLCVGNVLATVLLLPGTVGMGQASVPVNVQRDESGTVTAYECVGELRPVEVAHTDRVVWVAAANPALILGSIGADMVPTGSDLGWVLAGLQRTADGPSRDVPCLDGVPGDGRAPSIPVALTGLALQALTAALVVIPGRRLDARRRRVTPGSGSPAAGTQR</sequence>
<evidence type="ECO:0008006" key="4">
    <source>
        <dbReference type="Google" id="ProtNLM"/>
    </source>
</evidence>
<accession>A0ABX0TFV9</accession>
<keyword evidence="1" id="KW-0812">Transmembrane</keyword>
<keyword evidence="1" id="KW-1133">Transmembrane helix</keyword>
<organism evidence="2 3">
    <name type="scientific">Paenarthrobacter ilicis</name>
    <dbReference type="NCBI Taxonomy" id="43665"/>
    <lineage>
        <taxon>Bacteria</taxon>
        <taxon>Bacillati</taxon>
        <taxon>Actinomycetota</taxon>
        <taxon>Actinomycetes</taxon>
        <taxon>Micrococcales</taxon>
        <taxon>Micrococcaceae</taxon>
        <taxon>Paenarthrobacter</taxon>
    </lineage>
</organism>
<feature type="transmembrane region" description="Helical" evidence="1">
    <location>
        <begin position="131"/>
        <end position="157"/>
    </location>
</feature>
<evidence type="ECO:0000313" key="3">
    <source>
        <dbReference type="Proteomes" id="UP000802392"/>
    </source>
</evidence>
<comment type="caution">
    <text evidence="2">The sequence shown here is derived from an EMBL/GenBank/DDBJ whole genome shotgun (WGS) entry which is preliminary data.</text>
</comment>
<evidence type="ECO:0000256" key="1">
    <source>
        <dbReference type="SAM" id="Phobius"/>
    </source>
</evidence>
<protein>
    <recommendedName>
        <fullName evidence="4">Integral membrane protein</fullName>
    </recommendedName>
</protein>
<feature type="transmembrane region" description="Helical" evidence="1">
    <location>
        <begin position="98"/>
        <end position="119"/>
    </location>
</feature>
<name>A0ABX0TFV9_9MICC</name>
<feature type="transmembrane region" description="Helical" evidence="1">
    <location>
        <begin position="320"/>
        <end position="339"/>
    </location>
</feature>
<gene>
    <name evidence="2" type="ORF">FHR86_001698</name>
</gene>
<keyword evidence="3" id="KW-1185">Reference proteome</keyword>
<feature type="transmembrane region" description="Helical" evidence="1">
    <location>
        <begin position="163"/>
        <end position="183"/>
    </location>
</feature>
<feature type="transmembrane region" description="Helical" evidence="1">
    <location>
        <begin position="64"/>
        <end position="86"/>
    </location>
</feature>
<proteinExistence type="predicted"/>